<dbReference type="PRINTS" id="PR00079">
    <property type="entry name" value="G6PDHDRGNASE"/>
</dbReference>
<feature type="binding site" evidence="7">
    <location>
        <position position="208"/>
    </location>
    <ligand>
        <name>substrate</name>
    </ligand>
</feature>
<dbReference type="NCBIfam" id="TIGR00871">
    <property type="entry name" value="zwf"/>
    <property type="match status" value="1"/>
</dbReference>
<evidence type="ECO:0000313" key="10">
    <source>
        <dbReference type="EMBL" id="AWI33964.1"/>
    </source>
</evidence>
<comment type="function">
    <text evidence="7">Catalyzes the oxidation of glucose 6-phosphate to 6-phosphogluconolactone.</text>
</comment>
<dbReference type="InterPro" id="IPR036291">
    <property type="entry name" value="NAD(P)-bd_dom_sf"/>
</dbReference>
<comment type="similarity">
    <text evidence="2 7">Belongs to the glucose-6-phosphate dehydrogenase family.</text>
</comment>
<dbReference type="GO" id="GO:0005829">
    <property type="term" value="C:cytosol"/>
    <property type="evidence" value="ECO:0007669"/>
    <property type="project" value="TreeGrafter"/>
</dbReference>
<feature type="domain" description="Glucose-6-phosphate dehydrogenase NAD-binding" evidence="8">
    <location>
        <begin position="7"/>
        <end position="179"/>
    </location>
</feature>
<dbReference type="Gene3D" id="3.30.360.10">
    <property type="entry name" value="Dihydrodipicolinate Reductase, domain 2"/>
    <property type="match status" value="1"/>
</dbReference>
<evidence type="ECO:0000256" key="3">
    <source>
        <dbReference type="ARBA" id="ARBA00022526"/>
    </source>
</evidence>
<feature type="binding site" evidence="7">
    <location>
        <position position="140"/>
    </location>
    <ligand>
        <name>NADP(+)</name>
        <dbReference type="ChEBI" id="CHEBI:58349"/>
    </ligand>
</feature>
<dbReference type="GO" id="GO:0004345">
    <property type="term" value="F:glucose-6-phosphate dehydrogenase activity"/>
    <property type="evidence" value="ECO:0007669"/>
    <property type="project" value="UniProtKB-UniRule"/>
</dbReference>
<feature type="binding site" evidence="7">
    <location>
        <position position="170"/>
    </location>
    <ligand>
        <name>substrate</name>
    </ligand>
</feature>
<dbReference type="InterPro" id="IPR001282">
    <property type="entry name" value="G6P_DH"/>
</dbReference>
<dbReference type="Pfam" id="PF00479">
    <property type="entry name" value="G6PD_N"/>
    <property type="match status" value="1"/>
</dbReference>
<name>A0A2U8FCT0_9HELI</name>
<evidence type="ECO:0000256" key="4">
    <source>
        <dbReference type="ARBA" id="ARBA00022857"/>
    </source>
</evidence>
<dbReference type="UniPathway" id="UPA00115">
    <property type="reaction ID" value="UER00408"/>
</dbReference>
<dbReference type="GO" id="GO:0006006">
    <property type="term" value="P:glucose metabolic process"/>
    <property type="evidence" value="ECO:0007669"/>
    <property type="project" value="UniProtKB-KW"/>
</dbReference>
<dbReference type="SUPFAM" id="SSF51735">
    <property type="entry name" value="NAD(P)-binding Rossmann-fold domains"/>
    <property type="match status" value="1"/>
</dbReference>
<organism evidence="10 11">
    <name type="scientific">Helicobacter apodemus</name>
    <dbReference type="NCBI Taxonomy" id="135569"/>
    <lineage>
        <taxon>Bacteria</taxon>
        <taxon>Pseudomonadati</taxon>
        <taxon>Campylobacterota</taxon>
        <taxon>Epsilonproteobacteria</taxon>
        <taxon>Campylobacterales</taxon>
        <taxon>Helicobacteraceae</taxon>
        <taxon>Helicobacter</taxon>
    </lineage>
</organism>
<evidence type="ECO:0000256" key="1">
    <source>
        <dbReference type="ARBA" id="ARBA00004937"/>
    </source>
</evidence>
<comment type="catalytic activity">
    <reaction evidence="7">
        <text>D-glucose 6-phosphate + NADP(+) = 6-phospho-D-glucono-1,5-lactone + NADPH + H(+)</text>
        <dbReference type="Rhea" id="RHEA:15841"/>
        <dbReference type="ChEBI" id="CHEBI:15378"/>
        <dbReference type="ChEBI" id="CHEBI:57783"/>
        <dbReference type="ChEBI" id="CHEBI:57955"/>
        <dbReference type="ChEBI" id="CHEBI:58349"/>
        <dbReference type="ChEBI" id="CHEBI:61548"/>
        <dbReference type="EC" id="1.1.1.49"/>
    </reaction>
</comment>
<keyword evidence="3 7" id="KW-0313">Glucose metabolism</keyword>
<comment type="caution">
    <text evidence="7">Lacks conserved residue(s) required for the propagation of feature annotation.</text>
</comment>
<keyword evidence="4 7" id="KW-0521">NADP</keyword>
<dbReference type="SUPFAM" id="SSF55347">
    <property type="entry name" value="Glyceraldehyde-3-phosphate dehydrogenase-like, C-terminal domain"/>
    <property type="match status" value="1"/>
</dbReference>
<feature type="domain" description="Glucose-6-phosphate dehydrogenase C-terminal" evidence="9">
    <location>
        <begin position="182"/>
        <end position="464"/>
    </location>
</feature>
<evidence type="ECO:0000256" key="6">
    <source>
        <dbReference type="ARBA" id="ARBA00023277"/>
    </source>
</evidence>
<dbReference type="GO" id="GO:0009051">
    <property type="term" value="P:pentose-phosphate shunt, oxidative branch"/>
    <property type="evidence" value="ECO:0007669"/>
    <property type="project" value="TreeGrafter"/>
</dbReference>
<sequence length="466" mass="53857">MQGFDFILFGATGDLAMRKIFPSLYQAHIDGFLSSIGRIIATSRSAFNTEQFIEELSSKSKIHIKNCVDKKWEEFTHSICYLSINLNNEKDFIALKERIGDKSQNIVIYFSISPEFFMQACKNLALVGLNRDNVKIILEKPLGMDLHSCQAINNEIAKYYDEKQIYRIDHYLGKESIQNLLILRAFNPIFASLWNRKHIDYVEISVFETLGVESRGEFYDNTGALRDMVQNHILQILSLVAMKIPPNLDAESIRKAKFELLKALKPLGDENIAKDVIRAQYIKSGNFKAYLAEDNIKEDSQTETFVAIKAEILDDNWRGVPFYIRTGKRMADSFAQIVIHFKNKESLKPHSNKLIIHLQPDNQISLNLSVKKNGKTMKCEERDLILNLNNTFIMQPYERLILDAIEGNQASFNHKEELEVAWAWVDPILENWREHKTPLYFYPAGSLGPKESFELIKKDGYEWHNF</sequence>
<feature type="binding site" evidence="7">
    <location>
        <position position="227"/>
    </location>
    <ligand>
        <name>substrate</name>
    </ligand>
</feature>
<evidence type="ECO:0000256" key="7">
    <source>
        <dbReference type="HAMAP-Rule" id="MF_00966"/>
    </source>
</evidence>
<keyword evidence="6 7" id="KW-0119">Carbohydrate metabolism</keyword>
<feature type="binding site" evidence="7">
    <location>
        <position position="328"/>
    </location>
    <ligand>
        <name>substrate</name>
    </ligand>
</feature>
<dbReference type="EMBL" id="CP021886">
    <property type="protein sequence ID" value="AWI33964.1"/>
    <property type="molecule type" value="Genomic_DNA"/>
</dbReference>
<dbReference type="Proteomes" id="UP000244890">
    <property type="component" value="Chromosome"/>
</dbReference>
<dbReference type="Pfam" id="PF02781">
    <property type="entry name" value="G6PD_C"/>
    <property type="match status" value="1"/>
</dbReference>
<reference evidence="10 11" key="1">
    <citation type="submission" date="2017-06" db="EMBL/GenBank/DDBJ databases">
        <title>Complete genome of Helicobacter apodemus.</title>
        <authorList>
            <person name="Cho S."/>
        </authorList>
    </citation>
    <scope>NUCLEOTIDE SEQUENCE [LARGE SCALE GENOMIC DNA]</scope>
    <source>
        <strain evidence="11">SNUVETPUB-15-01</strain>
    </source>
</reference>
<dbReference type="PROSITE" id="PS00069">
    <property type="entry name" value="G6P_DEHYDROGENASE"/>
    <property type="match status" value="1"/>
</dbReference>
<dbReference type="OrthoDB" id="9802739at2"/>
<dbReference type="InterPro" id="IPR022674">
    <property type="entry name" value="G6P_DH_NAD-bd"/>
</dbReference>
<dbReference type="RefSeq" id="WP_108910823.1">
    <property type="nucleotide sequence ID" value="NZ_CP021886.1"/>
</dbReference>
<gene>
    <name evidence="7 10" type="primary">zwf</name>
    <name evidence="10" type="ORF">CDV25_03680</name>
</gene>
<protein>
    <recommendedName>
        <fullName evidence="7">Glucose-6-phosphate 1-dehydrogenase</fullName>
        <shortName evidence="7">G6PD</shortName>
        <ecNumber evidence="7">1.1.1.49</ecNumber>
    </recommendedName>
</protein>
<feature type="binding site" evidence="7">
    <location>
        <position position="44"/>
    </location>
    <ligand>
        <name>NADP(+)</name>
        <dbReference type="ChEBI" id="CHEBI:58349"/>
    </ligand>
</feature>
<evidence type="ECO:0000256" key="5">
    <source>
        <dbReference type="ARBA" id="ARBA00023002"/>
    </source>
</evidence>
<evidence type="ECO:0000259" key="9">
    <source>
        <dbReference type="Pfam" id="PF02781"/>
    </source>
</evidence>
<evidence type="ECO:0000259" key="8">
    <source>
        <dbReference type="Pfam" id="PF00479"/>
    </source>
</evidence>
<dbReference type="AlphaFoldDB" id="A0A2U8FCT0"/>
<feature type="binding site" evidence="7">
    <location>
        <position position="174"/>
    </location>
    <ligand>
        <name>substrate</name>
    </ligand>
</feature>
<dbReference type="InterPro" id="IPR019796">
    <property type="entry name" value="G6P_DH_AS"/>
</dbReference>
<accession>A0A2U8FCT0</accession>
<evidence type="ECO:0000256" key="2">
    <source>
        <dbReference type="ARBA" id="ARBA00009975"/>
    </source>
</evidence>
<comment type="pathway">
    <text evidence="1 7">Carbohydrate degradation; pentose phosphate pathway; D-ribulose 5-phosphate from D-glucose 6-phosphate (oxidative stage): step 1/3.</text>
</comment>
<dbReference type="InterPro" id="IPR022675">
    <property type="entry name" value="G6P_DH_C"/>
</dbReference>
<dbReference type="PANTHER" id="PTHR23429">
    <property type="entry name" value="GLUCOSE-6-PHOSPHATE 1-DEHYDROGENASE G6PD"/>
    <property type="match status" value="1"/>
</dbReference>
<keyword evidence="5 7" id="KW-0560">Oxidoreductase</keyword>
<dbReference type="KEGG" id="had:CDV25_03680"/>
<proteinExistence type="inferred from homology"/>
<dbReference type="PANTHER" id="PTHR23429:SF0">
    <property type="entry name" value="GLUCOSE-6-PHOSPHATE 1-DEHYDROGENASE"/>
    <property type="match status" value="1"/>
</dbReference>
<evidence type="ECO:0000313" key="11">
    <source>
        <dbReference type="Proteomes" id="UP000244890"/>
    </source>
</evidence>
<feature type="active site" description="Proton acceptor" evidence="7">
    <location>
        <position position="232"/>
    </location>
</feature>
<dbReference type="EC" id="1.1.1.49" evidence="7"/>
<dbReference type="GO" id="GO:0050661">
    <property type="term" value="F:NADP binding"/>
    <property type="evidence" value="ECO:0007669"/>
    <property type="project" value="UniProtKB-UniRule"/>
</dbReference>
<dbReference type="PIRSF" id="PIRSF000110">
    <property type="entry name" value="G6PD"/>
    <property type="match status" value="1"/>
</dbReference>
<dbReference type="HAMAP" id="MF_00966">
    <property type="entry name" value="G6PD"/>
    <property type="match status" value="1"/>
</dbReference>
<dbReference type="Gene3D" id="3.40.50.720">
    <property type="entry name" value="NAD(P)-binding Rossmann-like Domain"/>
    <property type="match status" value="1"/>
</dbReference>